<protein>
    <submittedName>
        <fullName evidence="1">Uncharacterized protein</fullName>
    </submittedName>
</protein>
<dbReference type="AlphaFoldDB" id="A0A2P5BJ65"/>
<evidence type="ECO:0000313" key="1">
    <source>
        <dbReference type="EMBL" id="PON48821.1"/>
    </source>
</evidence>
<dbReference type="OrthoDB" id="10303535at2759"/>
<sequence length="102" mass="11560">MGISPPTGVHQMATNPLKFSNESKCHAKIKPWNPQPVLLILNPTALVADVCSWITQIWKWGTTYFRVPLMSRGTKALELNTQWYWFSKIVVCNTEAGQKIDS</sequence>
<keyword evidence="2" id="KW-1185">Reference proteome</keyword>
<name>A0A2P5BJ65_PARAD</name>
<evidence type="ECO:0000313" key="2">
    <source>
        <dbReference type="Proteomes" id="UP000237105"/>
    </source>
</evidence>
<reference evidence="2" key="1">
    <citation type="submission" date="2016-06" db="EMBL/GenBank/DDBJ databases">
        <title>Parallel loss of symbiosis genes in relatives of nitrogen-fixing non-legume Parasponia.</title>
        <authorList>
            <person name="Van Velzen R."/>
            <person name="Holmer R."/>
            <person name="Bu F."/>
            <person name="Rutten L."/>
            <person name="Van Zeijl A."/>
            <person name="Liu W."/>
            <person name="Santuari L."/>
            <person name="Cao Q."/>
            <person name="Sharma T."/>
            <person name="Shen D."/>
            <person name="Roswanjaya Y."/>
            <person name="Wardhani T."/>
            <person name="Kalhor M.S."/>
            <person name="Jansen J."/>
            <person name="Van den Hoogen J."/>
            <person name="Gungor B."/>
            <person name="Hartog M."/>
            <person name="Hontelez J."/>
            <person name="Verver J."/>
            <person name="Yang W.-C."/>
            <person name="Schijlen E."/>
            <person name="Repin R."/>
            <person name="Schilthuizen M."/>
            <person name="Schranz E."/>
            <person name="Heidstra R."/>
            <person name="Miyata K."/>
            <person name="Fedorova E."/>
            <person name="Kohlen W."/>
            <person name="Bisseling T."/>
            <person name="Smit S."/>
            <person name="Geurts R."/>
        </authorList>
    </citation>
    <scope>NUCLEOTIDE SEQUENCE [LARGE SCALE GENOMIC DNA]</scope>
    <source>
        <strain evidence="2">cv. WU1-14</strain>
    </source>
</reference>
<gene>
    <name evidence="1" type="ORF">PanWU01x14_235240</name>
</gene>
<proteinExistence type="predicted"/>
<comment type="caution">
    <text evidence="1">The sequence shown here is derived from an EMBL/GenBank/DDBJ whole genome shotgun (WGS) entry which is preliminary data.</text>
</comment>
<dbReference type="Proteomes" id="UP000237105">
    <property type="component" value="Unassembled WGS sequence"/>
</dbReference>
<dbReference type="EMBL" id="JXTB01000271">
    <property type="protein sequence ID" value="PON48821.1"/>
    <property type="molecule type" value="Genomic_DNA"/>
</dbReference>
<accession>A0A2P5BJ65</accession>
<organism evidence="1 2">
    <name type="scientific">Parasponia andersonii</name>
    <name type="common">Sponia andersonii</name>
    <dbReference type="NCBI Taxonomy" id="3476"/>
    <lineage>
        <taxon>Eukaryota</taxon>
        <taxon>Viridiplantae</taxon>
        <taxon>Streptophyta</taxon>
        <taxon>Embryophyta</taxon>
        <taxon>Tracheophyta</taxon>
        <taxon>Spermatophyta</taxon>
        <taxon>Magnoliopsida</taxon>
        <taxon>eudicotyledons</taxon>
        <taxon>Gunneridae</taxon>
        <taxon>Pentapetalae</taxon>
        <taxon>rosids</taxon>
        <taxon>fabids</taxon>
        <taxon>Rosales</taxon>
        <taxon>Cannabaceae</taxon>
        <taxon>Parasponia</taxon>
    </lineage>
</organism>